<evidence type="ECO:0000313" key="1">
    <source>
        <dbReference type="EMBL" id="RNA34464.1"/>
    </source>
</evidence>
<sequence>MTNEIFFFKYFHLKFYKTVDHIIKIVNSLIGFLNDIFNRIKFHDKTKMIINTDKNEINYL</sequence>
<dbReference type="EMBL" id="REGN01001476">
    <property type="protein sequence ID" value="RNA34464.1"/>
    <property type="molecule type" value="Genomic_DNA"/>
</dbReference>
<accession>A0A3M7SF54</accession>
<protein>
    <submittedName>
        <fullName evidence="1">Uncharacterized protein</fullName>
    </submittedName>
</protein>
<comment type="caution">
    <text evidence="1">The sequence shown here is derived from an EMBL/GenBank/DDBJ whole genome shotgun (WGS) entry which is preliminary data.</text>
</comment>
<dbReference type="AlphaFoldDB" id="A0A3M7SF54"/>
<name>A0A3M7SF54_BRAPC</name>
<gene>
    <name evidence="1" type="ORF">BpHYR1_021533</name>
</gene>
<organism evidence="1 2">
    <name type="scientific">Brachionus plicatilis</name>
    <name type="common">Marine rotifer</name>
    <name type="synonym">Brachionus muelleri</name>
    <dbReference type="NCBI Taxonomy" id="10195"/>
    <lineage>
        <taxon>Eukaryota</taxon>
        <taxon>Metazoa</taxon>
        <taxon>Spiralia</taxon>
        <taxon>Gnathifera</taxon>
        <taxon>Rotifera</taxon>
        <taxon>Eurotatoria</taxon>
        <taxon>Monogononta</taxon>
        <taxon>Pseudotrocha</taxon>
        <taxon>Ploima</taxon>
        <taxon>Brachionidae</taxon>
        <taxon>Brachionus</taxon>
    </lineage>
</organism>
<proteinExistence type="predicted"/>
<evidence type="ECO:0000313" key="2">
    <source>
        <dbReference type="Proteomes" id="UP000276133"/>
    </source>
</evidence>
<reference evidence="1 2" key="1">
    <citation type="journal article" date="2018" name="Sci. Rep.">
        <title>Genomic signatures of local adaptation to the degree of environmental predictability in rotifers.</title>
        <authorList>
            <person name="Franch-Gras L."/>
            <person name="Hahn C."/>
            <person name="Garcia-Roger E.M."/>
            <person name="Carmona M.J."/>
            <person name="Serra M."/>
            <person name="Gomez A."/>
        </authorList>
    </citation>
    <scope>NUCLEOTIDE SEQUENCE [LARGE SCALE GENOMIC DNA]</scope>
    <source>
        <strain evidence="1">HYR1</strain>
    </source>
</reference>
<dbReference type="Proteomes" id="UP000276133">
    <property type="component" value="Unassembled WGS sequence"/>
</dbReference>
<keyword evidence="2" id="KW-1185">Reference proteome</keyword>